<evidence type="ECO:0000259" key="1">
    <source>
        <dbReference type="PROSITE" id="PS51186"/>
    </source>
</evidence>
<dbReference type="InterPro" id="IPR016181">
    <property type="entry name" value="Acyl_CoA_acyltransferase"/>
</dbReference>
<gene>
    <name evidence="2" type="ORF">ATY39_09275</name>
</gene>
<sequence length="210" mass="24417">MEHIRRYHARELDTAHGKIIIEGPVPPEELQKLSFHQDLTAFRTPEKQFAAIIEIAKRPEGRMMIARLDNTIIAYATFLHPDPLERWSEGNLENLIELGAIEVASEYRGNRIGKSLLQVSMLDDMMEDYIVITTEYYWHWDLKRTGLTIWQYRDMMIKMMQAGGLEVAATDEPEIASHPANCLMVRIGKRVDQTSIDRFNSLRIVNRYNK</sequence>
<dbReference type="PROSITE" id="PS51186">
    <property type="entry name" value="GNAT"/>
    <property type="match status" value="1"/>
</dbReference>
<dbReference type="KEGG" id="rst:ATY39_09275"/>
<evidence type="ECO:0000313" key="3">
    <source>
        <dbReference type="Proteomes" id="UP000076021"/>
    </source>
</evidence>
<dbReference type="InterPro" id="IPR024699">
    <property type="entry name" value="AcuA"/>
</dbReference>
<proteinExistence type="predicted"/>
<evidence type="ECO:0000313" key="2">
    <source>
        <dbReference type="EMBL" id="AMW99635.1"/>
    </source>
</evidence>
<dbReference type="PIRSF" id="PIRSF021278">
    <property type="entry name" value="AcuA"/>
    <property type="match status" value="1"/>
</dbReference>
<dbReference type="SUPFAM" id="SSF55729">
    <property type="entry name" value="Acyl-CoA N-acyltransferases (Nat)"/>
    <property type="match status" value="1"/>
</dbReference>
<dbReference type="Pfam" id="PF00583">
    <property type="entry name" value="Acetyltransf_1"/>
    <property type="match status" value="1"/>
</dbReference>
<dbReference type="STRING" id="241244.ATY39_09275"/>
<dbReference type="Proteomes" id="UP000076021">
    <property type="component" value="Chromosome"/>
</dbReference>
<keyword evidence="3" id="KW-1185">Reference proteome</keyword>
<name>A0A143HDR9_9BACL</name>
<organism evidence="2 3">
    <name type="scientific">Rummeliibacillus stabekisii</name>
    <dbReference type="NCBI Taxonomy" id="241244"/>
    <lineage>
        <taxon>Bacteria</taxon>
        <taxon>Bacillati</taxon>
        <taxon>Bacillota</taxon>
        <taxon>Bacilli</taxon>
        <taxon>Bacillales</taxon>
        <taxon>Caryophanaceae</taxon>
        <taxon>Rummeliibacillus</taxon>
    </lineage>
</organism>
<dbReference type="GO" id="GO:0016747">
    <property type="term" value="F:acyltransferase activity, transferring groups other than amino-acyl groups"/>
    <property type="evidence" value="ECO:0007669"/>
    <property type="project" value="InterPro"/>
</dbReference>
<dbReference type="Gene3D" id="3.40.630.30">
    <property type="match status" value="1"/>
</dbReference>
<dbReference type="RefSeq" id="WP_066788955.1">
    <property type="nucleotide sequence ID" value="NZ_CP014806.1"/>
</dbReference>
<dbReference type="InterPro" id="IPR000182">
    <property type="entry name" value="GNAT_dom"/>
</dbReference>
<dbReference type="CDD" id="cd04301">
    <property type="entry name" value="NAT_SF"/>
    <property type="match status" value="1"/>
</dbReference>
<reference evidence="2 3" key="1">
    <citation type="journal article" date="2016" name="Genome Announc.">
        <title>Whole-Genome Sequence of Rummeliibacillus stabekisii Strain PP9 Isolated from Antarctic Soil.</title>
        <authorList>
            <person name="da Mota F.F."/>
            <person name="Vollu R.E."/>
            <person name="Jurelevicius D."/>
            <person name="Seldin L."/>
        </authorList>
    </citation>
    <scope>NUCLEOTIDE SEQUENCE [LARGE SCALE GENOMIC DNA]</scope>
    <source>
        <strain evidence="2 3">PP9</strain>
    </source>
</reference>
<accession>A0A143HDR9</accession>
<dbReference type="EMBL" id="CP014806">
    <property type="protein sequence ID" value="AMW99635.1"/>
    <property type="molecule type" value="Genomic_DNA"/>
</dbReference>
<feature type="domain" description="N-acetyltransferase" evidence="1">
    <location>
        <begin position="23"/>
        <end position="192"/>
    </location>
</feature>
<dbReference type="OrthoDB" id="5416633at2"/>
<dbReference type="GO" id="GO:0019152">
    <property type="term" value="F:acetoin dehydrogenase (NAD+) activity"/>
    <property type="evidence" value="ECO:0007669"/>
    <property type="project" value="InterPro"/>
</dbReference>
<protein>
    <submittedName>
        <fullName evidence="2">Acetoin dehydrogenase</fullName>
    </submittedName>
</protein>
<dbReference type="GO" id="GO:0045150">
    <property type="term" value="P:acetoin catabolic process"/>
    <property type="evidence" value="ECO:0007669"/>
    <property type="project" value="InterPro"/>
</dbReference>
<reference evidence="3" key="2">
    <citation type="submission" date="2016-03" db="EMBL/GenBank/DDBJ databases">
        <authorList>
            <person name="Seldin L."/>
        </authorList>
    </citation>
    <scope>NUCLEOTIDE SEQUENCE [LARGE SCALE GENOMIC DNA]</scope>
    <source>
        <strain evidence="3">PP9</strain>
    </source>
</reference>
<dbReference type="AlphaFoldDB" id="A0A143HDR9"/>